<reference evidence="1" key="1">
    <citation type="submission" date="2018-06" db="EMBL/GenBank/DDBJ databases">
        <authorList>
            <person name="Zhirakovskaya E."/>
        </authorList>
    </citation>
    <scope>NUCLEOTIDE SEQUENCE</scope>
</reference>
<organism evidence="1">
    <name type="scientific">hydrothermal vent metagenome</name>
    <dbReference type="NCBI Taxonomy" id="652676"/>
    <lineage>
        <taxon>unclassified sequences</taxon>
        <taxon>metagenomes</taxon>
        <taxon>ecological metagenomes</taxon>
    </lineage>
</organism>
<accession>A0A3B1AEV3</accession>
<protein>
    <recommendedName>
        <fullName evidence="2">Bacteriocin</fullName>
    </recommendedName>
</protein>
<gene>
    <name evidence="1" type="ORF">MNBD_GAMMA20-515</name>
</gene>
<dbReference type="AlphaFoldDB" id="A0A3B1AEV3"/>
<dbReference type="EMBL" id="UOFU01000382">
    <property type="protein sequence ID" value="VAX04459.1"/>
    <property type="molecule type" value="Genomic_DNA"/>
</dbReference>
<evidence type="ECO:0000313" key="1">
    <source>
        <dbReference type="EMBL" id="VAX04459.1"/>
    </source>
</evidence>
<sequence>MNRKVIALAVLLSVTTPLISHAGSIRSAEENRVAEIGLVAGTGQDSVFKEIESSTLEKTAVSAAAGAAIGSVWPGPGTAIGFVVGGIYGFFFR</sequence>
<proteinExistence type="predicted"/>
<name>A0A3B1AEV3_9ZZZZ</name>
<evidence type="ECO:0008006" key="2">
    <source>
        <dbReference type="Google" id="ProtNLM"/>
    </source>
</evidence>